<name>A0A656D1Y5_KRYT1</name>
<dbReference type="NCBIfam" id="TIGR00738">
    <property type="entry name" value="rrf2_super"/>
    <property type="match status" value="1"/>
</dbReference>
<dbReference type="Gene3D" id="1.10.10.10">
    <property type="entry name" value="Winged helix-like DNA-binding domain superfamily/Winged helix DNA-binding domain"/>
    <property type="match status" value="1"/>
</dbReference>
<evidence type="ECO:0000313" key="1">
    <source>
        <dbReference type="EMBL" id="CUS95930.1"/>
    </source>
</evidence>
<organism evidence="1 2">
    <name type="scientific">Kryptobacter tengchongensis</name>
    <dbReference type="NCBI Taxonomy" id="1643429"/>
    <lineage>
        <taxon>Bacteria</taxon>
        <taxon>Pseudomonadati</taxon>
        <taxon>Candidatus Kryptoniota</taxon>
        <taxon>Candidatus Kryptobacter</taxon>
    </lineage>
</organism>
<proteinExistence type="predicted"/>
<dbReference type="PANTHER" id="PTHR33221">
    <property type="entry name" value="WINGED HELIX-TURN-HELIX TRANSCRIPTIONAL REGULATOR, RRF2 FAMILY"/>
    <property type="match status" value="1"/>
</dbReference>
<gene>
    <name evidence="1" type="ORF">JGI24_00027</name>
</gene>
<dbReference type="PROSITE" id="PS01332">
    <property type="entry name" value="HTH_RRF2_1"/>
    <property type="match status" value="1"/>
</dbReference>
<dbReference type="InterPro" id="IPR036390">
    <property type="entry name" value="WH_DNA-bd_sf"/>
</dbReference>
<protein>
    <submittedName>
        <fullName evidence="1">Transcriptional regulator, BadM/Rrf2 family</fullName>
    </submittedName>
</protein>
<evidence type="ECO:0000313" key="2">
    <source>
        <dbReference type="Proteomes" id="UP000243065"/>
    </source>
</evidence>
<sequence>MNNFGRMIDISKSLGYAIHAIIYIATRKEKKPVRASEVARECGLSVSYMMKILQGLRRAGIVDSTIGIKGGYILSRPLDQITLYDLVVAIEPSREEICYLSTAIGCRFKKNCLVRSLFADVNERIKLYLKSVNLQEVVDSVGDKICLFFPHKV</sequence>
<dbReference type="PANTHER" id="PTHR33221:SF15">
    <property type="entry name" value="HTH-TYPE TRANSCRIPTIONAL REGULATOR YWGB-RELATED"/>
    <property type="match status" value="1"/>
</dbReference>
<dbReference type="PROSITE" id="PS51197">
    <property type="entry name" value="HTH_RRF2_2"/>
    <property type="match status" value="1"/>
</dbReference>
<accession>A0A656D1Y5</accession>
<keyword evidence="2" id="KW-1185">Reference proteome</keyword>
<reference evidence="1 2" key="1">
    <citation type="submission" date="2015-11" db="EMBL/GenBank/DDBJ databases">
        <authorList>
            <person name="Varghese N."/>
        </authorList>
    </citation>
    <scope>NUCLEOTIDE SEQUENCE [LARGE SCALE GENOMIC DNA]</scope>
    <source>
        <strain evidence="1 2">JGI-24</strain>
    </source>
</reference>
<dbReference type="Proteomes" id="UP000243065">
    <property type="component" value="Unassembled WGS sequence"/>
</dbReference>
<dbReference type="SUPFAM" id="SSF46785">
    <property type="entry name" value="Winged helix' DNA-binding domain"/>
    <property type="match status" value="1"/>
</dbReference>
<dbReference type="GO" id="GO:0003700">
    <property type="term" value="F:DNA-binding transcription factor activity"/>
    <property type="evidence" value="ECO:0007669"/>
    <property type="project" value="TreeGrafter"/>
</dbReference>
<dbReference type="InterPro" id="IPR000944">
    <property type="entry name" value="Tscrpt_reg_Rrf2"/>
</dbReference>
<dbReference type="InterPro" id="IPR036388">
    <property type="entry name" value="WH-like_DNA-bd_sf"/>
</dbReference>
<dbReference type="GO" id="GO:0005829">
    <property type="term" value="C:cytosol"/>
    <property type="evidence" value="ECO:0007669"/>
    <property type="project" value="TreeGrafter"/>
</dbReference>
<dbReference type="Pfam" id="PF02082">
    <property type="entry name" value="Rrf2"/>
    <property type="match status" value="1"/>
</dbReference>
<dbReference type="AlphaFoldDB" id="A0A656D1Y5"/>
<dbReference type="EMBL" id="CZVU01000001">
    <property type="protein sequence ID" value="CUS95930.1"/>
    <property type="molecule type" value="Genomic_DNA"/>
</dbReference>
<dbReference type="InterPro" id="IPR030489">
    <property type="entry name" value="TR_Rrf2-type_CS"/>
</dbReference>